<proteinExistence type="predicted"/>
<protein>
    <submittedName>
        <fullName evidence="3">Uncharacterized protein</fullName>
    </submittedName>
</protein>
<keyword evidence="2" id="KW-1133">Transmembrane helix</keyword>
<dbReference type="AlphaFoldDB" id="A0A9K3GHC2"/>
<keyword evidence="4" id="KW-1185">Reference proteome</keyword>
<comment type="caution">
    <text evidence="3">The sequence shown here is derived from an EMBL/GenBank/DDBJ whole genome shotgun (WGS) entry which is preliminary data.</text>
</comment>
<feature type="transmembrane region" description="Helical" evidence="2">
    <location>
        <begin position="31"/>
        <end position="54"/>
    </location>
</feature>
<evidence type="ECO:0000256" key="1">
    <source>
        <dbReference type="SAM" id="MobiDB-lite"/>
    </source>
</evidence>
<feature type="transmembrane region" description="Helical" evidence="2">
    <location>
        <begin position="75"/>
        <end position="106"/>
    </location>
</feature>
<dbReference type="Proteomes" id="UP000265618">
    <property type="component" value="Unassembled WGS sequence"/>
</dbReference>
<sequence length="223" mass="24854">MLGLEIALIVTFFYESYFSEAVEDGNPDRRQYYFGMLSLASVLFAAESALRFYLMYVSLSMEHEYWQAPRSTHMYYGPYVIAALGGACLAVVWLCYTVLGGILHVYPEESGRLSSKRAQYFDRHGMARHAPGVCNAVALEAPPVHTSPPISSCKESLPGIINVCTSSDDDNASASAADRETQEEQVGERVSISANTLPEEETENPAVIDTKRRRSLRIWPLRK</sequence>
<evidence type="ECO:0000256" key="2">
    <source>
        <dbReference type="SAM" id="Phobius"/>
    </source>
</evidence>
<evidence type="ECO:0000313" key="3">
    <source>
        <dbReference type="EMBL" id="GIQ82692.1"/>
    </source>
</evidence>
<keyword evidence="2" id="KW-0812">Transmembrane</keyword>
<keyword evidence="2" id="KW-0472">Membrane</keyword>
<feature type="region of interest" description="Disordered" evidence="1">
    <location>
        <begin position="171"/>
        <end position="207"/>
    </location>
</feature>
<gene>
    <name evidence="3" type="ORF">KIPB_003872</name>
</gene>
<name>A0A9K3GHC2_9EUKA</name>
<organism evidence="3 4">
    <name type="scientific">Kipferlia bialata</name>
    <dbReference type="NCBI Taxonomy" id="797122"/>
    <lineage>
        <taxon>Eukaryota</taxon>
        <taxon>Metamonada</taxon>
        <taxon>Carpediemonas-like organisms</taxon>
        <taxon>Kipferlia</taxon>
    </lineage>
</organism>
<dbReference type="EMBL" id="BDIP01000780">
    <property type="protein sequence ID" value="GIQ82692.1"/>
    <property type="molecule type" value="Genomic_DNA"/>
</dbReference>
<accession>A0A9K3GHC2</accession>
<reference evidence="3 4" key="1">
    <citation type="journal article" date="2018" name="PLoS ONE">
        <title>The draft genome of Kipferlia bialata reveals reductive genome evolution in fornicate parasites.</title>
        <authorList>
            <person name="Tanifuji G."/>
            <person name="Takabayashi S."/>
            <person name="Kume K."/>
            <person name="Takagi M."/>
            <person name="Nakayama T."/>
            <person name="Kamikawa R."/>
            <person name="Inagaki Y."/>
            <person name="Hashimoto T."/>
        </authorList>
    </citation>
    <scope>NUCLEOTIDE SEQUENCE [LARGE SCALE GENOMIC DNA]</scope>
    <source>
        <strain evidence="3">NY0173</strain>
    </source>
</reference>
<evidence type="ECO:0000313" key="4">
    <source>
        <dbReference type="Proteomes" id="UP000265618"/>
    </source>
</evidence>